<accession>A0A3D9UKB6</accession>
<protein>
    <submittedName>
        <fullName evidence="1">Uncharacterized protein</fullName>
    </submittedName>
</protein>
<comment type="caution">
    <text evidence="1">The sequence shown here is derived from an EMBL/GenBank/DDBJ whole genome shotgun (WGS) entry which is preliminary data.</text>
</comment>
<sequence length="272" mass="30188">MNVLGCERGQTSHETTFGKVVRTVWSTTEFVVDDVPLRGLLDPHLDHPQLVSVFDTWPASDAEKVMRLGDFPEQHWPGIGRIPVLMCPCGDPYCGAFTCRLGTDGDTVTWSNWAFEDFANTAESLPLVPDYMFSAAQYGALIDRVLAQLEAPSQPLTVVEGAWRRRSVLSRILRRRTSEADEALHWLDARAVRPSLADPGGASASYLDFLEDLELCQADFAATGLHVPPAARPETLNRLRRILQSPHSISLPTKTLWAVRWLADHLAASSRD</sequence>
<evidence type="ECO:0000313" key="2">
    <source>
        <dbReference type="Proteomes" id="UP000256253"/>
    </source>
</evidence>
<organism evidence="1 2">
    <name type="scientific">Calidifontibacter indicus</name>
    <dbReference type="NCBI Taxonomy" id="419650"/>
    <lineage>
        <taxon>Bacteria</taxon>
        <taxon>Bacillati</taxon>
        <taxon>Actinomycetota</taxon>
        <taxon>Actinomycetes</taxon>
        <taxon>Micrococcales</taxon>
        <taxon>Dermacoccaceae</taxon>
        <taxon>Calidifontibacter</taxon>
    </lineage>
</organism>
<dbReference type="RefSeq" id="WP_115921854.1">
    <property type="nucleotide sequence ID" value="NZ_QTUA01000001.1"/>
</dbReference>
<reference evidence="1 2" key="1">
    <citation type="submission" date="2018-08" db="EMBL/GenBank/DDBJ databases">
        <title>Sequencing the genomes of 1000 actinobacteria strains.</title>
        <authorList>
            <person name="Klenk H.-P."/>
        </authorList>
    </citation>
    <scope>NUCLEOTIDE SEQUENCE [LARGE SCALE GENOMIC DNA]</scope>
    <source>
        <strain evidence="1 2">DSM 22967</strain>
    </source>
</reference>
<dbReference type="Proteomes" id="UP000256253">
    <property type="component" value="Unassembled WGS sequence"/>
</dbReference>
<name>A0A3D9UKB6_9MICO</name>
<proteinExistence type="predicted"/>
<evidence type="ECO:0000313" key="1">
    <source>
        <dbReference type="EMBL" id="REF29767.1"/>
    </source>
</evidence>
<keyword evidence="2" id="KW-1185">Reference proteome</keyword>
<gene>
    <name evidence="1" type="ORF">DFJ65_0735</name>
</gene>
<dbReference type="AlphaFoldDB" id="A0A3D9UKB6"/>
<dbReference type="EMBL" id="QTUA01000001">
    <property type="protein sequence ID" value="REF29767.1"/>
    <property type="molecule type" value="Genomic_DNA"/>
</dbReference>
<dbReference type="OrthoDB" id="4929272at2"/>